<protein>
    <recommendedName>
        <fullName evidence="4">ABC transporter domain-containing protein</fullName>
    </recommendedName>
</protein>
<dbReference type="Gene3D" id="3.40.50.300">
    <property type="entry name" value="P-loop containing nucleotide triphosphate hydrolases"/>
    <property type="match status" value="1"/>
</dbReference>
<dbReference type="PANTHER" id="PTHR43820:SF3">
    <property type="entry name" value="BRANCHED-CHAIN AMINO ACID TRANSPORT SYSTEM,ATP-BINDING PROTEIN"/>
    <property type="match status" value="1"/>
</dbReference>
<proteinExistence type="inferred from homology"/>
<dbReference type="AlphaFoldDB" id="X1PLB6"/>
<dbReference type="GO" id="GO:0005524">
    <property type="term" value="F:ATP binding"/>
    <property type="evidence" value="ECO:0007669"/>
    <property type="project" value="InterPro"/>
</dbReference>
<name>X1PLB6_9ZZZZ</name>
<organism evidence="5">
    <name type="scientific">marine sediment metagenome</name>
    <dbReference type="NCBI Taxonomy" id="412755"/>
    <lineage>
        <taxon>unclassified sequences</taxon>
        <taxon>metagenomes</taxon>
        <taxon>ecological metagenomes</taxon>
    </lineage>
</organism>
<dbReference type="GO" id="GO:0015807">
    <property type="term" value="P:L-amino acid transport"/>
    <property type="evidence" value="ECO:0007669"/>
    <property type="project" value="TreeGrafter"/>
</dbReference>
<dbReference type="SUPFAM" id="SSF52540">
    <property type="entry name" value="P-loop containing nucleoside triphosphate hydrolases"/>
    <property type="match status" value="1"/>
</dbReference>
<dbReference type="GO" id="GO:0016887">
    <property type="term" value="F:ATP hydrolysis activity"/>
    <property type="evidence" value="ECO:0007669"/>
    <property type="project" value="InterPro"/>
</dbReference>
<dbReference type="PANTHER" id="PTHR43820">
    <property type="entry name" value="HIGH-AFFINITY BRANCHED-CHAIN AMINO ACID TRANSPORT ATP-BINDING PROTEIN LIVF"/>
    <property type="match status" value="1"/>
</dbReference>
<feature type="non-terminal residue" evidence="5">
    <location>
        <position position="93"/>
    </location>
</feature>
<comment type="caution">
    <text evidence="5">The sequence shown here is derived from an EMBL/GenBank/DDBJ whole genome shotgun (WGS) entry which is preliminary data.</text>
</comment>
<dbReference type="Pfam" id="PF00005">
    <property type="entry name" value="ABC_tran"/>
    <property type="match status" value="1"/>
</dbReference>
<dbReference type="InterPro" id="IPR027417">
    <property type="entry name" value="P-loop_NTPase"/>
</dbReference>
<dbReference type="InterPro" id="IPR052156">
    <property type="entry name" value="BCAA_Transport_ATP-bd_LivF"/>
</dbReference>
<comment type="similarity">
    <text evidence="1">Belongs to the ABC transporter superfamily.</text>
</comment>
<dbReference type="EMBL" id="BARV01036721">
    <property type="protein sequence ID" value="GAI56643.1"/>
    <property type="molecule type" value="Genomic_DNA"/>
</dbReference>
<evidence type="ECO:0000259" key="4">
    <source>
        <dbReference type="Pfam" id="PF00005"/>
    </source>
</evidence>
<feature type="domain" description="ABC transporter" evidence="4">
    <location>
        <begin position="10"/>
        <end position="71"/>
    </location>
</feature>
<gene>
    <name evidence="5" type="ORF">S06H3_56986</name>
</gene>
<keyword evidence="2" id="KW-0813">Transport</keyword>
<reference evidence="5" key="1">
    <citation type="journal article" date="2014" name="Front. Microbiol.">
        <title>High frequency of phylogenetically diverse reductive dehalogenase-homologous genes in deep subseafloor sedimentary metagenomes.</title>
        <authorList>
            <person name="Kawai M."/>
            <person name="Futagami T."/>
            <person name="Toyoda A."/>
            <person name="Takaki Y."/>
            <person name="Nishi S."/>
            <person name="Hori S."/>
            <person name="Arai W."/>
            <person name="Tsubouchi T."/>
            <person name="Morono Y."/>
            <person name="Uchiyama I."/>
            <person name="Ito T."/>
            <person name="Fujiyama A."/>
            <person name="Inagaki F."/>
            <person name="Takami H."/>
        </authorList>
    </citation>
    <scope>NUCLEOTIDE SEQUENCE</scope>
    <source>
        <strain evidence="5">Expedition CK06-06</strain>
    </source>
</reference>
<keyword evidence="3" id="KW-0029">Amino-acid transport</keyword>
<accession>X1PLB6</accession>
<dbReference type="GO" id="GO:0015658">
    <property type="term" value="F:branched-chain amino acid transmembrane transporter activity"/>
    <property type="evidence" value="ECO:0007669"/>
    <property type="project" value="TreeGrafter"/>
</dbReference>
<dbReference type="InterPro" id="IPR003439">
    <property type="entry name" value="ABC_transporter-like_ATP-bd"/>
</dbReference>
<evidence type="ECO:0000256" key="3">
    <source>
        <dbReference type="ARBA" id="ARBA00022970"/>
    </source>
</evidence>
<sequence>MSYTFGYYPVGLIGPNGAGKTTLFNVVVGYYKPEGGHIIFQGHDITNLKPYEVCRRVNEQTGTTILLVEQNVYKALSIASHAYVLERGNIIMK</sequence>
<evidence type="ECO:0000256" key="1">
    <source>
        <dbReference type="ARBA" id="ARBA00005417"/>
    </source>
</evidence>
<evidence type="ECO:0000256" key="2">
    <source>
        <dbReference type="ARBA" id="ARBA00022448"/>
    </source>
</evidence>
<evidence type="ECO:0000313" key="5">
    <source>
        <dbReference type="EMBL" id="GAI56643.1"/>
    </source>
</evidence>